<dbReference type="InterPro" id="IPR029016">
    <property type="entry name" value="GAF-like_dom_sf"/>
</dbReference>
<protein>
    <recommendedName>
        <fullName evidence="1">GAF domain-containing protein</fullName>
    </recommendedName>
</protein>
<evidence type="ECO:0000313" key="2">
    <source>
        <dbReference type="EMBL" id="GCE27205.1"/>
    </source>
</evidence>
<dbReference type="AlphaFoldDB" id="A0A402B773"/>
<accession>A0A402B773</accession>
<keyword evidence="3" id="KW-1185">Reference proteome</keyword>
<comment type="caution">
    <text evidence="2">The sequence shown here is derived from an EMBL/GenBank/DDBJ whole genome shotgun (WGS) entry which is preliminary data.</text>
</comment>
<gene>
    <name evidence="2" type="ORF">KDA_26890</name>
</gene>
<dbReference type="SMART" id="SM00065">
    <property type="entry name" value="GAF"/>
    <property type="match status" value="1"/>
</dbReference>
<feature type="domain" description="GAF" evidence="1">
    <location>
        <begin position="35"/>
        <end position="182"/>
    </location>
</feature>
<evidence type="ECO:0000313" key="3">
    <source>
        <dbReference type="Proteomes" id="UP000287171"/>
    </source>
</evidence>
<sequence length="199" mass="21801">MMKDDSNIKSQAELPSKDYYKALHQAALTISSSLELDQVLQSVVTSITEAMQVKACALRLLDTETGQLRLSAVNGLSSEYLAKGPVNVVNSPIDSEAIKGSPVYIPDVRTDPRFQYKEAARHEGLVSVLCVPLEVHGGAIGVMRVYTDRPTDFVEDDIQFLSVLASLAALSIENARLYENIRSSYHGVMNAFWGTHVSL</sequence>
<dbReference type="RefSeq" id="WP_126627580.1">
    <property type="nucleotide sequence ID" value="NZ_BIFT01000001.1"/>
</dbReference>
<reference evidence="3" key="1">
    <citation type="submission" date="2018-12" db="EMBL/GenBank/DDBJ databases">
        <title>Tengunoibacter tsumagoiensis gen. nov., sp. nov., Dictyobacter kobayashii sp. nov., D. alpinus sp. nov., and D. joshuensis sp. nov. and description of Dictyobacteraceae fam. nov. within the order Ktedonobacterales isolated from Tengu-no-mugimeshi.</title>
        <authorList>
            <person name="Wang C.M."/>
            <person name="Zheng Y."/>
            <person name="Sakai Y."/>
            <person name="Toyoda A."/>
            <person name="Minakuchi Y."/>
            <person name="Abe K."/>
            <person name="Yokota A."/>
            <person name="Yabe S."/>
        </authorList>
    </citation>
    <scope>NUCLEOTIDE SEQUENCE [LARGE SCALE GENOMIC DNA]</scope>
    <source>
        <strain evidence="3">Uno16</strain>
    </source>
</reference>
<dbReference type="Proteomes" id="UP000287171">
    <property type="component" value="Unassembled WGS sequence"/>
</dbReference>
<dbReference type="EMBL" id="BIFT01000001">
    <property type="protein sequence ID" value="GCE27205.1"/>
    <property type="molecule type" value="Genomic_DNA"/>
</dbReference>
<dbReference type="Pfam" id="PF13185">
    <property type="entry name" value="GAF_2"/>
    <property type="match status" value="1"/>
</dbReference>
<name>A0A402B773_9CHLR</name>
<dbReference type="Gene3D" id="3.30.450.40">
    <property type="match status" value="1"/>
</dbReference>
<evidence type="ECO:0000259" key="1">
    <source>
        <dbReference type="SMART" id="SM00065"/>
    </source>
</evidence>
<dbReference type="InterPro" id="IPR003018">
    <property type="entry name" value="GAF"/>
</dbReference>
<dbReference type="SUPFAM" id="SSF55781">
    <property type="entry name" value="GAF domain-like"/>
    <property type="match status" value="1"/>
</dbReference>
<organism evidence="2 3">
    <name type="scientific">Dictyobacter alpinus</name>
    <dbReference type="NCBI Taxonomy" id="2014873"/>
    <lineage>
        <taxon>Bacteria</taxon>
        <taxon>Bacillati</taxon>
        <taxon>Chloroflexota</taxon>
        <taxon>Ktedonobacteria</taxon>
        <taxon>Ktedonobacterales</taxon>
        <taxon>Dictyobacteraceae</taxon>
        <taxon>Dictyobacter</taxon>
    </lineage>
</organism>
<proteinExistence type="predicted"/>
<dbReference type="OrthoDB" id="9765588at2"/>